<feature type="compositionally biased region" description="Basic and acidic residues" evidence="2">
    <location>
        <begin position="1564"/>
        <end position="1581"/>
    </location>
</feature>
<feature type="compositionally biased region" description="Low complexity" evidence="2">
    <location>
        <begin position="105"/>
        <end position="123"/>
    </location>
</feature>
<dbReference type="GO" id="GO:0097361">
    <property type="term" value="C:cytosolic [4Fe-4S] assembly targeting complex"/>
    <property type="evidence" value="ECO:0007669"/>
    <property type="project" value="UniProtKB-UniRule"/>
</dbReference>
<keyword evidence="1" id="KW-0539">Nucleus</keyword>
<feature type="compositionally biased region" description="Basic and acidic residues" evidence="2">
    <location>
        <begin position="418"/>
        <end position="434"/>
    </location>
</feature>
<feature type="compositionally biased region" description="Basic and acidic residues" evidence="2">
    <location>
        <begin position="675"/>
        <end position="691"/>
    </location>
</feature>
<feature type="region of interest" description="Disordered" evidence="2">
    <location>
        <begin position="1921"/>
        <end position="1941"/>
    </location>
</feature>
<dbReference type="EMBL" id="LN714476">
    <property type="protein sequence ID" value="CEL64682.1"/>
    <property type="molecule type" value="Genomic_DNA"/>
</dbReference>
<evidence type="ECO:0000313" key="4">
    <source>
        <dbReference type="EMBL" id="CEL64682.1"/>
    </source>
</evidence>
<feature type="compositionally biased region" description="Low complexity" evidence="2">
    <location>
        <begin position="33"/>
        <end position="51"/>
    </location>
</feature>
<feature type="domain" description="MMS19 N-terminal" evidence="3">
    <location>
        <begin position="441"/>
        <end position="631"/>
    </location>
</feature>
<dbReference type="GO" id="GO:0006281">
    <property type="term" value="P:DNA repair"/>
    <property type="evidence" value="ECO:0007669"/>
    <property type="project" value="UniProtKB-UniRule"/>
</dbReference>
<feature type="region of interest" description="Disordered" evidence="2">
    <location>
        <begin position="1495"/>
        <end position="1519"/>
    </location>
</feature>
<comment type="subcellular location">
    <subcellularLocation>
        <location evidence="1">Nucleus</location>
    </subcellularLocation>
</comment>
<feature type="region of interest" description="Disordered" evidence="2">
    <location>
        <begin position="670"/>
        <end position="708"/>
    </location>
</feature>
<reference evidence="4" key="1">
    <citation type="journal article" date="2015" name="PLoS ONE">
        <title>Comprehensive Evaluation of Toxoplasma gondii VEG and Neospora caninum LIV Genomes with Tachyzoite Stage Transcriptome and Proteome Defines Novel Transcript Features.</title>
        <authorList>
            <person name="Ramaprasad A."/>
            <person name="Mourier T."/>
            <person name="Naeem R."/>
            <person name="Malas T.B."/>
            <person name="Moussa E."/>
            <person name="Panigrahi A."/>
            <person name="Vermont S.J."/>
            <person name="Otto T.D."/>
            <person name="Wastling J."/>
            <person name="Pain A."/>
        </authorList>
    </citation>
    <scope>NUCLEOTIDE SEQUENCE</scope>
    <source>
        <strain evidence="4">Liverpool</strain>
    </source>
</reference>
<feature type="compositionally biased region" description="Acidic residues" evidence="2">
    <location>
        <begin position="214"/>
        <end position="230"/>
    </location>
</feature>
<feature type="compositionally biased region" description="Basic and acidic residues" evidence="2">
    <location>
        <begin position="1838"/>
        <end position="1856"/>
    </location>
</feature>
<dbReference type="GO" id="GO:0051604">
    <property type="term" value="P:protein maturation"/>
    <property type="evidence" value="ECO:0007669"/>
    <property type="project" value="UniProtKB-UniRule"/>
</dbReference>
<dbReference type="PANTHER" id="PTHR12891:SF0">
    <property type="entry name" value="MMS19 NUCLEOTIDE EXCISION REPAIR PROTEIN HOMOLOG"/>
    <property type="match status" value="1"/>
</dbReference>
<feature type="region of interest" description="Disordered" evidence="2">
    <location>
        <begin position="179"/>
        <end position="239"/>
    </location>
</feature>
<feature type="compositionally biased region" description="Polar residues" evidence="2">
    <location>
        <begin position="1065"/>
        <end position="1079"/>
    </location>
</feature>
<feature type="compositionally biased region" description="Low complexity" evidence="2">
    <location>
        <begin position="263"/>
        <end position="279"/>
    </location>
</feature>
<protein>
    <recommendedName>
        <fullName evidence="1">MMS19 nucleotide excision repair protein</fullName>
    </recommendedName>
</protein>
<feature type="compositionally biased region" description="Polar residues" evidence="2">
    <location>
        <begin position="816"/>
        <end position="838"/>
    </location>
</feature>
<feature type="compositionally biased region" description="Basic and acidic residues" evidence="2">
    <location>
        <begin position="2022"/>
        <end position="2039"/>
    </location>
</feature>
<feature type="region of interest" description="Disordered" evidence="2">
    <location>
        <begin position="372"/>
        <end position="440"/>
    </location>
</feature>
<sequence>MQTGTKPLPEASCNNTGQSDSGDEAYTPGTCGPARSSSPSSASPSAMSDASRCVEGGSNLAFSSVLRSQLSYLHMSPRDAVRAYVLLRRPPDDLESASSLRGRRPPSSDSARSAAKPASPSVSRSRDKENRLRLQPLTPAEEKRLQEGAVTSLSLRLCSGSLHILQLTKLLRRFTVDAPSKGTMEPANPAKAGQGDTEGDALLRKAEPSPGDVHDDEDDADGLDSGDDEASGAPNAFARKAQRRRRAALLLGEVLQRVPSLPLSDAVSASPVSPPTASARGLSPRTNAGMATERLERREKNVAGAGSGDATPREACGAQTSSWVEEHDTLSELVAFCLENINDWYVVEGACTALLAILTHHRTALKSRRLQLSLDRSPSPSEPAACRPCGDPDAEHSEGEAASSCSLADGQATPTSERAGERGGKREEAEDAGRAGKPQQQKLIQTILRRVLVDVHAPSFAQNVRQLILRLILALLRDFETDVAALATRKRNEGGVDVVTAVCAQLEGERDPRCLLLVFEIVSVLGSRHSSIMKRADLENVVDVAMTYFPISFNPPANAPMPITEAMLVSAFHKALTASPLFSSFVLLYLMDALASAGDEDFQQTLEDVKQTATAVLPFFPPSAVLAILQPLQGLMLQSCFDAPSVHTPQLVALWALFLKRALQVEDAFNAEESQEPREREDETADEKTLQDGKAAQGETPKRTEDDPAAEILGASLETCGEPEQLTSSSASAASSRSGTSSRSSAGCLSQVRLLLEELFAPLLDPRQPTGGPACVAARQFLLRSALASAAVCRMSLETCILPLLKLTLASCPSPFSSQTRRKGSGQTLAQTEETCSPPQGGRGRCESASPVDDAAPSPFSTQGAGDPGRAKAASDGEQGEPEANGSHEETDRARDETGGSRVGAVYGSDGQEEEELQSAWDMASARIVSTVHTVERFLTTCIAAGLLANEVACPPTDAGLVLLRLLSLFRRARCHLILRRRTATFPVLFQAIAEVAALPQQLLELREATIRLFASVLGFVLTGPASASSPASTLYSADARNARALRGAAGGQTGKRTGEGEENQPVQARANTQGPGSRTETKVIDSEQAMATRRSDGEADTADAQKKEDQAKDQQEREELEDARTFQEYCVSHLEMAIRLEGVSSLVTNPSSLVLGLLRALQQVLLARREVSRKSLSLSHVLEGIAVERNSATEHSSCVLRCGNDRNNLERDAGGRRVSGSSECTPEDSASEAGVPAASASEPNTAGAIRREFADELSSLPASLLPRILPDDARRSSGECLSVDESLATSLSRVIRESGTALLRESLPFSERKEGSRSLSSETIRPVHKRHSENNVVGPSSLLSLVPTAVCLEISLAISAVLLGRSSWSPSAFATLRSRSGRAPFLHSSLFLTSVSPPSTTRTLSTGPTCPSLSSSTVRPFTRGASCDRRGEKAAGAASAAPVPGTEDDASFQDLRMETPEGNSTSTAGDENALDELQLSIAALFVASAAQAAGTAPASLQERRETPDTKKEERELRETPGVAASVLRTVTQCVIAWLRIAQLCEAARAREDETRHTVTRNSSEGREAGEERGARTDRSHAPATEGVCTAARVLRDAMPSSERSLAFPSCGPSRSGAGETAAEDKQWAPHAPFAKLLLALQQAVCAADSTPSAPCSDSLLPHLRCLVDLLLHTLPAGEAKALGVSLLSLAAGPAKCQDNRGEPKEMQTTDAERGDDCILLLAPAVLPFLTEFWDAGDSDVPAPNAAETPREVEGRAGSDLSSLLAGILDRCISLTDMRSTQVSLLLSRDPSTVPPRHRLEEKRLSEKAVLEVVEALLYFAPDARTLRRLLASLDAGDGPRRGGEDAHREREEERRARSRSSSCSPAERSPAPWEREAQATLWRQATVKMLFLRQERHACEEDLASARLRELLLPVFSPLDSVGKGRSSSPSTAFDASLPSRRRGEALPGALPALWRGLSSSLAVARLLGDPIERTTQLLRREGECGERDADRRWLGRRGESRHGETQARATDPRRNAGLKEGGRGGKDKGEGKARNEESDVLPGLLPLLPCPPPSVARKSRQREPSTAPQREEKEREVRRRGFGEAEEETFLHFHLADMPLKCVARRVLDEASSAVCTLRGQLVARGLEAASRLASPRETSPSPLQVLFPQACRGGENATFVFTFRVRLATLPAAACLARAAACLPVPNTLLHGVDDACTRQASPSAHLLASPGVSGIPQPQRGLLATVVLWAISLYFANRAGLPSLHPLTRGLLQAVKASRKAPTRRGGRTSEPEDAARCVRKATSRDCGVEAVARDNASFAPGNGGGLSGSDALSDLFSEVTSPSGIRQFDSFLCAVEEAEDVLLASTLLLLLSAQRRKLTLRGVASQRAVLAASPSPSAVAADAREVGQEGSARALAPRSRGDAETLGQRDREAPVAGAGASGQGAREIGEREKVPPEAVEKEHGKGRGKDMGGRETSSGGCAGAADSSHALEEMELQFLDQFVDRILPFLIVVAQQGGREEVEEMDRLRRKESHRGGSRRCAVPKGGFAAPLLRLLALQAIINFADRPLGGVLKMQKEVIAGVSPALDDPVRVVRRAAAVCKNRWAVFE</sequence>
<feature type="compositionally biased region" description="Low complexity" evidence="2">
    <location>
        <begin position="1860"/>
        <end position="1873"/>
    </location>
</feature>
<feature type="region of interest" description="Disordered" evidence="2">
    <location>
        <begin position="1313"/>
        <end position="1334"/>
    </location>
</feature>
<feature type="region of interest" description="Disordered" evidence="2">
    <location>
        <begin position="1211"/>
        <end position="1245"/>
    </location>
</feature>
<feature type="region of interest" description="Disordered" evidence="2">
    <location>
        <begin position="1048"/>
        <end position="1122"/>
    </location>
</feature>
<evidence type="ECO:0000256" key="2">
    <source>
        <dbReference type="SAM" id="MobiDB-lite"/>
    </source>
</evidence>
<feature type="region of interest" description="Disordered" evidence="2">
    <location>
        <begin position="1835"/>
        <end position="1876"/>
    </location>
</feature>
<dbReference type="PANTHER" id="PTHR12891">
    <property type="entry name" value="DNA REPAIR/TRANSCRIPTION PROTEIN MET18/MMS19"/>
    <property type="match status" value="1"/>
</dbReference>
<feature type="region of interest" description="Disordered" evidence="2">
    <location>
        <begin position="1"/>
        <end position="53"/>
    </location>
</feature>
<feature type="region of interest" description="Disordered" evidence="2">
    <location>
        <begin position="2376"/>
        <end position="2471"/>
    </location>
</feature>
<dbReference type="InterPro" id="IPR039920">
    <property type="entry name" value="MMS19"/>
</dbReference>
<feature type="compositionally biased region" description="Basic and acidic residues" evidence="2">
    <location>
        <begin position="2404"/>
        <end position="2418"/>
    </location>
</feature>
<feature type="region of interest" description="Disordered" evidence="2">
    <location>
        <begin position="1397"/>
        <end position="1451"/>
    </location>
</feature>
<feature type="compositionally biased region" description="Low complexity" evidence="2">
    <location>
        <begin position="2462"/>
        <end position="2471"/>
    </location>
</feature>
<evidence type="ECO:0000256" key="1">
    <source>
        <dbReference type="RuleBase" id="RU367072"/>
    </source>
</evidence>
<feature type="compositionally biased region" description="Basic and acidic residues" evidence="2">
    <location>
        <begin position="1502"/>
        <end position="1519"/>
    </location>
</feature>
<dbReference type="Pfam" id="PF14500">
    <property type="entry name" value="MMS19_N"/>
    <property type="match status" value="1"/>
</dbReference>
<feature type="compositionally biased region" description="Basic and acidic residues" evidence="2">
    <location>
        <begin position="2432"/>
        <end position="2458"/>
    </location>
</feature>
<keyword evidence="1" id="KW-0227">DNA damage</keyword>
<feature type="region of interest" description="Disordered" evidence="2">
    <location>
        <begin position="301"/>
        <end position="320"/>
    </location>
</feature>
<feature type="region of interest" description="Disordered" evidence="2">
    <location>
        <begin position="1993"/>
        <end position="2083"/>
    </location>
</feature>
<feature type="compositionally biased region" description="Basic and acidic residues" evidence="2">
    <location>
        <begin position="886"/>
        <end position="899"/>
    </location>
</feature>
<feature type="region of interest" description="Disordered" evidence="2">
    <location>
        <begin position="92"/>
        <end position="140"/>
    </location>
</feature>
<proteinExistence type="inferred from homology"/>
<dbReference type="InterPro" id="IPR029240">
    <property type="entry name" value="MMS19_N"/>
</dbReference>
<name>A0A0F7U8H1_NEOCL</name>
<dbReference type="GO" id="GO:0005634">
    <property type="term" value="C:nucleus"/>
    <property type="evidence" value="ECO:0007669"/>
    <property type="project" value="UniProtKB-SubCell"/>
</dbReference>
<dbReference type="GO" id="GO:0016226">
    <property type="term" value="P:iron-sulfur cluster assembly"/>
    <property type="evidence" value="ECO:0007669"/>
    <property type="project" value="UniProtKB-UniRule"/>
</dbReference>
<feature type="region of interest" description="Disordered" evidence="2">
    <location>
        <begin position="816"/>
        <end position="916"/>
    </location>
</feature>
<feature type="compositionally biased region" description="Low complexity" evidence="2">
    <location>
        <begin position="2376"/>
        <end position="2386"/>
    </location>
</feature>
<feature type="compositionally biased region" description="Low complexity" evidence="2">
    <location>
        <begin position="727"/>
        <end position="744"/>
    </location>
</feature>
<feature type="compositionally biased region" description="Basic and acidic residues" evidence="2">
    <location>
        <begin position="1993"/>
        <end position="2016"/>
    </location>
</feature>
<feature type="compositionally biased region" description="Basic and acidic residues" evidence="2">
    <location>
        <begin position="1094"/>
        <end position="1122"/>
    </location>
</feature>
<feature type="region of interest" description="Disordered" evidence="2">
    <location>
        <begin position="1601"/>
        <end position="1625"/>
    </location>
</feature>
<comment type="function">
    <text evidence="1">Key component of the cytosolic iron-sulfur protein assembly (CIA) complex, a multiprotein complex that mediates the incorporation of iron-sulfur cluster into apoproteins specifically involved in DNA metabolism and genomic integrity. In the CIA complex, MMS19 acts as an adapter between early-acting CIA components and a subset of cellular target iron-sulfur proteins.</text>
</comment>
<evidence type="ECO:0000259" key="3">
    <source>
        <dbReference type="Pfam" id="PF14500"/>
    </source>
</evidence>
<accession>A0A0F7U8H1</accession>
<gene>
    <name evidence="4" type="ORF">BN1204_005630</name>
</gene>
<feature type="region of interest" description="Disordered" evidence="2">
    <location>
        <begin position="723"/>
        <end position="744"/>
    </location>
</feature>
<organism evidence="4">
    <name type="scientific">Neospora caninum (strain Liverpool)</name>
    <dbReference type="NCBI Taxonomy" id="572307"/>
    <lineage>
        <taxon>Eukaryota</taxon>
        <taxon>Sar</taxon>
        <taxon>Alveolata</taxon>
        <taxon>Apicomplexa</taxon>
        <taxon>Conoidasida</taxon>
        <taxon>Coccidia</taxon>
        <taxon>Eucoccidiorida</taxon>
        <taxon>Eimeriorina</taxon>
        <taxon>Sarcocystidae</taxon>
        <taxon>Neospora</taxon>
    </lineage>
</organism>
<feature type="compositionally biased region" description="Basic and acidic residues" evidence="2">
    <location>
        <begin position="2071"/>
        <end position="2083"/>
    </location>
</feature>
<comment type="similarity">
    <text evidence="1">Belongs to the MET18/MMS19 family.</text>
</comment>
<feature type="compositionally biased region" description="Polar residues" evidence="2">
    <location>
        <begin position="1397"/>
        <end position="1420"/>
    </location>
</feature>
<keyword evidence="1" id="KW-0234">DNA repair</keyword>
<feature type="region of interest" description="Disordered" evidence="2">
    <location>
        <begin position="263"/>
        <end position="288"/>
    </location>
</feature>
<feature type="region of interest" description="Disordered" evidence="2">
    <location>
        <begin position="1549"/>
        <end position="1587"/>
    </location>
</feature>